<dbReference type="GO" id="GO:0016529">
    <property type="term" value="C:sarcoplasmic reticulum"/>
    <property type="evidence" value="ECO:0007669"/>
    <property type="project" value="TreeGrafter"/>
</dbReference>
<dbReference type="Gene3D" id="3.40.570.10">
    <property type="entry name" value="Extracellular Endonuclease, subunit A"/>
    <property type="match status" value="1"/>
</dbReference>
<dbReference type="Proteomes" id="UP000789390">
    <property type="component" value="Unassembled WGS sequence"/>
</dbReference>
<dbReference type="EMBL" id="CAKKLH010000053">
    <property type="protein sequence ID" value="CAH0101175.1"/>
    <property type="molecule type" value="Genomic_DNA"/>
</dbReference>
<sequence>MKSAEWDLSRRHHYANSNRIPNILVDMTVSWRAYSKSEWILPGNHGWDNLTSDMNAMFVAQGPSFKKKIEDSTLNITESSSNEALKLHTPWGAAQTGSNQNIKAVINNDYVAAFDVVSNLANWTSYTLKQPRLANFQPQRRLDVRLEPSYASICDISDFPAESIALGP</sequence>
<evidence type="ECO:0000313" key="1">
    <source>
        <dbReference type="EMBL" id="CAH0101175.1"/>
    </source>
</evidence>
<dbReference type="PANTHER" id="PTHR10151:SF114">
    <property type="entry name" value="ECTONUCLEOTIDE PYROPHOSPHATASE_PHOSPHODIESTERASE C27A7.3"/>
    <property type="match status" value="1"/>
</dbReference>
<protein>
    <submittedName>
        <fullName evidence="1">Uncharacterized protein</fullName>
    </submittedName>
</protein>
<dbReference type="InterPro" id="IPR017850">
    <property type="entry name" value="Alkaline_phosphatase_core_sf"/>
</dbReference>
<dbReference type="PANTHER" id="PTHR10151">
    <property type="entry name" value="ECTONUCLEOTIDE PYROPHOSPHATASE/PHOSPHODIESTERASE"/>
    <property type="match status" value="1"/>
</dbReference>
<dbReference type="Gene3D" id="3.30.1360.180">
    <property type="match status" value="1"/>
</dbReference>
<proteinExistence type="predicted"/>
<keyword evidence="2" id="KW-1185">Reference proteome</keyword>
<comment type="caution">
    <text evidence="1">The sequence shown here is derived from an EMBL/GenBank/DDBJ whole genome shotgun (WGS) entry which is preliminary data.</text>
</comment>
<dbReference type="InterPro" id="IPR044929">
    <property type="entry name" value="DNA/RNA_non-sp_Endonuclease_sf"/>
</dbReference>
<dbReference type="AlphaFoldDB" id="A0A8J2RQU1"/>
<accession>A0A8J2RQU1</accession>
<evidence type="ECO:0000313" key="2">
    <source>
        <dbReference type="Proteomes" id="UP000789390"/>
    </source>
</evidence>
<reference evidence="1" key="1">
    <citation type="submission" date="2021-11" db="EMBL/GenBank/DDBJ databases">
        <authorList>
            <person name="Schell T."/>
        </authorList>
    </citation>
    <scope>NUCLEOTIDE SEQUENCE</scope>
    <source>
        <strain evidence="1">M5</strain>
    </source>
</reference>
<gene>
    <name evidence="1" type="ORF">DGAL_LOCUS3503</name>
</gene>
<dbReference type="GO" id="GO:0055120">
    <property type="term" value="C:striated muscle dense body"/>
    <property type="evidence" value="ECO:0007669"/>
    <property type="project" value="TreeGrafter"/>
</dbReference>
<dbReference type="GO" id="GO:0031674">
    <property type="term" value="C:I band"/>
    <property type="evidence" value="ECO:0007669"/>
    <property type="project" value="TreeGrafter"/>
</dbReference>
<name>A0A8J2RQU1_9CRUS</name>
<dbReference type="OrthoDB" id="415411at2759"/>
<dbReference type="SUPFAM" id="SSF53649">
    <property type="entry name" value="Alkaline phosphatase-like"/>
    <property type="match status" value="1"/>
</dbReference>
<organism evidence="1 2">
    <name type="scientific">Daphnia galeata</name>
    <dbReference type="NCBI Taxonomy" id="27404"/>
    <lineage>
        <taxon>Eukaryota</taxon>
        <taxon>Metazoa</taxon>
        <taxon>Ecdysozoa</taxon>
        <taxon>Arthropoda</taxon>
        <taxon>Crustacea</taxon>
        <taxon>Branchiopoda</taxon>
        <taxon>Diplostraca</taxon>
        <taxon>Cladocera</taxon>
        <taxon>Anomopoda</taxon>
        <taxon>Daphniidae</taxon>
        <taxon>Daphnia</taxon>
    </lineage>
</organism>